<dbReference type="Gene3D" id="3.30.200.20">
    <property type="entry name" value="Phosphorylase Kinase, domain 1"/>
    <property type="match status" value="1"/>
</dbReference>
<evidence type="ECO:0000256" key="1">
    <source>
        <dbReference type="ARBA" id="ARBA00022679"/>
    </source>
</evidence>
<dbReference type="SUPFAM" id="SSF56112">
    <property type="entry name" value="Protein kinase-like (PK-like)"/>
    <property type="match status" value="1"/>
</dbReference>
<evidence type="ECO:0000256" key="2">
    <source>
        <dbReference type="ARBA" id="ARBA00022741"/>
    </source>
</evidence>
<dbReference type="Gene3D" id="1.10.510.10">
    <property type="entry name" value="Transferase(Phosphotransferase) domain 1"/>
    <property type="match status" value="1"/>
</dbReference>
<dbReference type="PROSITE" id="PS00107">
    <property type="entry name" value="PROTEIN_KINASE_ATP"/>
    <property type="match status" value="1"/>
</dbReference>
<proteinExistence type="predicted"/>
<organism evidence="9">
    <name type="scientific">Streptomyces sp. NBC_00060</name>
    <dbReference type="NCBI Taxonomy" id="2975636"/>
    <lineage>
        <taxon>Bacteria</taxon>
        <taxon>Bacillati</taxon>
        <taxon>Actinomycetota</taxon>
        <taxon>Actinomycetes</taxon>
        <taxon>Kitasatosporales</taxon>
        <taxon>Streptomycetaceae</taxon>
        <taxon>Streptomyces</taxon>
    </lineage>
</organism>
<keyword evidence="7" id="KW-1133">Transmembrane helix</keyword>
<keyword evidence="4 5" id="KW-0067">ATP-binding</keyword>
<gene>
    <name evidence="9" type="ORF">OHV25_19455</name>
</gene>
<accession>A0AAU2H2B7</accession>
<dbReference type="CDD" id="cd14014">
    <property type="entry name" value="STKc_PknB_like"/>
    <property type="match status" value="1"/>
</dbReference>
<feature type="region of interest" description="Disordered" evidence="6">
    <location>
        <begin position="296"/>
        <end position="348"/>
    </location>
</feature>
<evidence type="ECO:0000256" key="5">
    <source>
        <dbReference type="PROSITE-ProRule" id="PRU10141"/>
    </source>
</evidence>
<name>A0AAU2H2B7_9ACTN</name>
<dbReference type="PROSITE" id="PS50011">
    <property type="entry name" value="PROTEIN_KINASE_DOM"/>
    <property type="match status" value="1"/>
</dbReference>
<evidence type="ECO:0000256" key="6">
    <source>
        <dbReference type="SAM" id="MobiDB-lite"/>
    </source>
</evidence>
<dbReference type="InterPro" id="IPR011009">
    <property type="entry name" value="Kinase-like_dom_sf"/>
</dbReference>
<keyword evidence="7" id="KW-0472">Membrane</keyword>
<protein>
    <submittedName>
        <fullName evidence="9">Serine/threonine protein kinase</fullName>
    </submittedName>
</protein>
<keyword evidence="2 5" id="KW-0547">Nucleotide-binding</keyword>
<evidence type="ECO:0000259" key="8">
    <source>
        <dbReference type="PROSITE" id="PS50011"/>
    </source>
</evidence>
<keyword evidence="9" id="KW-0723">Serine/threonine-protein kinase</keyword>
<sequence>MDDLVAGDPSHIGPFRLLGRLGAGGTGRVYLARSAGGRAVAVKLVREVHAQRAAFRSRFAQEVAAARQVNGAWTAHVLDADATAEIPWVATAYVAGPSLRDVVDRDFGPLPEPSLLVLADRLALALTDIHSAGLVHRDLKPSHVLLAMDGPRVIDFGIAGAVAALSESDMAGTGVIVGSPGFMSPEQIQGKPVTPAGDVFCLGAVLAYAATGRMAFGLPDSGLGMMLFRVVHEEPDLVGVPASLLPVVRACLHKDPERRPTPEQLAGHLATNGGPGHSWLPPEVLAQVAGHAAELRESGIPRGHRRQYPLPVPEDGYRPDPPPPPPAAASEARMRRSPARKAAGFPRGQQRRSLSGALIVALILLALVAWFVAWFFARSLT</sequence>
<feature type="binding site" evidence="5">
    <location>
        <position position="43"/>
    </location>
    <ligand>
        <name>ATP</name>
        <dbReference type="ChEBI" id="CHEBI:30616"/>
    </ligand>
</feature>
<reference evidence="9" key="1">
    <citation type="submission" date="2022-10" db="EMBL/GenBank/DDBJ databases">
        <title>The complete genomes of actinobacterial strains from the NBC collection.</title>
        <authorList>
            <person name="Joergensen T.S."/>
            <person name="Alvarez Arevalo M."/>
            <person name="Sterndorff E.B."/>
            <person name="Faurdal D."/>
            <person name="Vuksanovic O."/>
            <person name="Mourched A.-S."/>
            <person name="Charusanti P."/>
            <person name="Shaw S."/>
            <person name="Blin K."/>
            <person name="Weber T."/>
        </authorList>
    </citation>
    <scope>NUCLEOTIDE SEQUENCE</scope>
    <source>
        <strain evidence="9">NBC_00060</strain>
    </source>
</reference>
<dbReference type="Pfam" id="PF00069">
    <property type="entry name" value="Pkinase"/>
    <property type="match status" value="1"/>
</dbReference>
<evidence type="ECO:0000313" key="9">
    <source>
        <dbReference type="EMBL" id="WTU41599.1"/>
    </source>
</evidence>
<feature type="domain" description="Protein kinase" evidence="8">
    <location>
        <begin position="15"/>
        <end position="280"/>
    </location>
</feature>
<keyword evidence="1" id="KW-0808">Transferase</keyword>
<evidence type="ECO:0000256" key="3">
    <source>
        <dbReference type="ARBA" id="ARBA00022777"/>
    </source>
</evidence>
<dbReference type="InterPro" id="IPR017441">
    <property type="entry name" value="Protein_kinase_ATP_BS"/>
</dbReference>
<feature type="transmembrane region" description="Helical" evidence="7">
    <location>
        <begin position="357"/>
        <end position="377"/>
    </location>
</feature>
<dbReference type="GO" id="GO:0005524">
    <property type="term" value="F:ATP binding"/>
    <property type="evidence" value="ECO:0007669"/>
    <property type="project" value="UniProtKB-UniRule"/>
</dbReference>
<dbReference type="AlphaFoldDB" id="A0AAU2H2B7"/>
<dbReference type="GO" id="GO:0004674">
    <property type="term" value="F:protein serine/threonine kinase activity"/>
    <property type="evidence" value="ECO:0007669"/>
    <property type="project" value="UniProtKB-KW"/>
</dbReference>
<dbReference type="InterPro" id="IPR000719">
    <property type="entry name" value="Prot_kinase_dom"/>
</dbReference>
<dbReference type="PANTHER" id="PTHR43289">
    <property type="entry name" value="MITOGEN-ACTIVATED PROTEIN KINASE KINASE KINASE 20-RELATED"/>
    <property type="match status" value="1"/>
</dbReference>
<evidence type="ECO:0000256" key="4">
    <source>
        <dbReference type="ARBA" id="ARBA00022840"/>
    </source>
</evidence>
<keyword evidence="7" id="KW-0812">Transmembrane</keyword>
<keyword evidence="3 9" id="KW-0418">Kinase</keyword>
<dbReference type="EMBL" id="CP108253">
    <property type="protein sequence ID" value="WTU41599.1"/>
    <property type="molecule type" value="Genomic_DNA"/>
</dbReference>
<dbReference type="PANTHER" id="PTHR43289:SF34">
    <property type="entry name" value="SERINE_THREONINE-PROTEIN KINASE YBDM-RELATED"/>
    <property type="match status" value="1"/>
</dbReference>
<evidence type="ECO:0000256" key="7">
    <source>
        <dbReference type="SAM" id="Phobius"/>
    </source>
</evidence>